<feature type="domain" description="GT-D fold-like" evidence="1">
    <location>
        <begin position="36"/>
        <end position="273"/>
    </location>
</feature>
<organism evidence="2 3">
    <name type="scientific">Bacteroides gallinaceum</name>
    <dbReference type="NCBI Taxonomy" id="1462571"/>
    <lineage>
        <taxon>Bacteria</taxon>
        <taxon>Pseudomonadati</taxon>
        <taxon>Bacteroidota</taxon>
        <taxon>Bacteroidia</taxon>
        <taxon>Bacteroidales</taxon>
        <taxon>Bacteroidaceae</taxon>
        <taxon>Bacteroides</taxon>
    </lineage>
</organism>
<gene>
    <name evidence="2" type="ORF">QVO10_06260</name>
</gene>
<proteinExistence type="predicted"/>
<evidence type="ECO:0000313" key="3">
    <source>
        <dbReference type="Proteomes" id="UP001167871"/>
    </source>
</evidence>
<evidence type="ECO:0000259" key="1">
    <source>
        <dbReference type="Pfam" id="PF22882"/>
    </source>
</evidence>
<keyword evidence="3" id="KW-1185">Reference proteome</keyword>
<evidence type="ECO:0000313" key="2">
    <source>
        <dbReference type="EMBL" id="MDN0048993.1"/>
    </source>
</evidence>
<accession>A0ABT7X4Y8</accession>
<dbReference type="Pfam" id="PF22882">
    <property type="entry name" value="GT-D-like"/>
    <property type="match status" value="1"/>
</dbReference>
<dbReference type="InterPro" id="IPR055171">
    <property type="entry name" value="GT-D-like"/>
</dbReference>
<protein>
    <recommendedName>
        <fullName evidence="1">GT-D fold-like domain-containing protein</fullName>
    </recommendedName>
</protein>
<name>A0ABT7X4Y8_9BACE</name>
<dbReference type="RefSeq" id="WP_301639315.1">
    <property type="nucleotide sequence ID" value="NZ_JAUEII010000010.1"/>
</dbReference>
<dbReference type="EMBL" id="JAUEII010000010">
    <property type="protein sequence ID" value="MDN0048993.1"/>
    <property type="molecule type" value="Genomic_DNA"/>
</dbReference>
<reference evidence="2" key="1">
    <citation type="submission" date="2023-06" db="EMBL/GenBank/DDBJ databases">
        <authorList>
            <person name="Zeman M."/>
            <person name="Kubasova T."/>
            <person name="Jahodarova E."/>
            <person name="Nykrynova M."/>
            <person name="Rychlik I."/>
        </authorList>
    </citation>
    <scope>NUCLEOTIDE SEQUENCE</scope>
    <source>
        <strain evidence="2">84_SSukc20</strain>
    </source>
</reference>
<reference evidence="2" key="2">
    <citation type="submission" date="2024-05" db="EMBL/GenBank/DDBJ databases">
        <title>Identification and characterization of horizontal gene transfer across gut microbiota members of farm animals based on homology search.</title>
        <authorList>
            <person name="Schwarzerova J."/>
            <person name="Nykrynova M."/>
            <person name="Jureckova K."/>
            <person name="Cejkova D."/>
            <person name="Rychlik I."/>
        </authorList>
    </citation>
    <scope>NUCLEOTIDE SEQUENCE</scope>
    <source>
        <strain evidence="2">84_SSukc20</strain>
    </source>
</reference>
<sequence>MNQASILFLKTTRKLYTKVFGSYQLPPLQREENIDKISEIIYNLLINDKPCMIARFGSTELSAIVNYLGILNPHHSIYKYIKGEQTEWWWNKNIMKQMQEWSGFFPPTEEMLSRFCEMMMEDAKEVDILCSWQKTELYLNKYFSQQIIKVNREKSNPFFAHNPWTRALKGKKILVVHPFAQSICKQYSNREALFENHDLLPDFASLKVIKAVQSLGGSNDGFKDWFDALNYMKGEINKCDFDICLIGCGAYGFPLAAHVKRLGKKAVHIGGTLQLYFGIKGKRWESQGYIGTDHDYSLLFNEHWIRPSETETPQNNSNIENGCYW</sequence>
<dbReference type="Proteomes" id="UP001167871">
    <property type="component" value="Unassembled WGS sequence"/>
</dbReference>
<comment type="caution">
    <text evidence="2">The sequence shown here is derived from an EMBL/GenBank/DDBJ whole genome shotgun (WGS) entry which is preliminary data.</text>
</comment>